<organism evidence="10 11">
    <name type="scientific">Myceligenerans pegani</name>
    <dbReference type="NCBI Taxonomy" id="2776917"/>
    <lineage>
        <taxon>Bacteria</taxon>
        <taxon>Bacillati</taxon>
        <taxon>Actinomycetota</taxon>
        <taxon>Actinomycetes</taxon>
        <taxon>Micrococcales</taxon>
        <taxon>Promicromonosporaceae</taxon>
        <taxon>Myceligenerans</taxon>
    </lineage>
</organism>
<dbReference type="InterPro" id="IPR050925">
    <property type="entry name" value="Rhomboid_protease_S54"/>
</dbReference>
<keyword evidence="3 8" id="KW-0812">Transmembrane</keyword>
<comment type="similarity">
    <text evidence="2">Belongs to the peptidase S54 family.</text>
</comment>
<dbReference type="PANTHER" id="PTHR43731">
    <property type="entry name" value="RHOMBOID PROTEASE"/>
    <property type="match status" value="1"/>
</dbReference>
<feature type="transmembrane region" description="Helical" evidence="8">
    <location>
        <begin position="266"/>
        <end position="285"/>
    </location>
</feature>
<reference evidence="10 11" key="1">
    <citation type="submission" date="2020-10" db="EMBL/GenBank/DDBJ databases">
        <title>Myceligenerans pegani sp. nov., an endophytic actinomycete isolated from Peganum harmala L. in Xinjiang, China.</title>
        <authorList>
            <person name="Xin L."/>
        </authorList>
    </citation>
    <scope>NUCLEOTIDE SEQUENCE [LARGE SCALE GENOMIC DNA]</scope>
    <source>
        <strain evidence="10 11">TRM65318</strain>
    </source>
</reference>
<evidence type="ECO:0000313" key="10">
    <source>
        <dbReference type="EMBL" id="MBE1877861.1"/>
    </source>
</evidence>
<dbReference type="PANTHER" id="PTHR43731:SF14">
    <property type="entry name" value="PRESENILIN-ASSOCIATED RHOMBOID-LIKE PROTEIN, MITOCHONDRIAL"/>
    <property type="match status" value="1"/>
</dbReference>
<keyword evidence="6 8" id="KW-0472">Membrane</keyword>
<dbReference type="EMBL" id="JADAQT010000106">
    <property type="protein sequence ID" value="MBE1877861.1"/>
    <property type="molecule type" value="Genomic_DNA"/>
</dbReference>
<dbReference type="Gene3D" id="1.20.1540.10">
    <property type="entry name" value="Rhomboid-like"/>
    <property type="match status" value="1"/>
</dbReference>
<feature type="region of interest" description="Disordered" evidence="7">
    <location>
        <begin position="1"/>
        <end position="21"/>
    </location>
</feature>
<evidence type="ECO:0000256" key="6">
    <source>
        <dbReference type="ARBA" id="ARBA00023136"/>
    </source>
</evidence>
<feature type="transmembrane region" description="Helical" evidence="8">
    <location>
        <begin position="217"/>
        <end position="235"/>
    </location>
</feature>
<evidence type="ECO:0000256" key="2">
    <source>
        <dbReference type="ARBA" id="ARBA00009045"/>
    </source>
</evidence>
<evidence type="ECO:0000259" key="9">
    <source>
        <dbReference type="Pfam" id="PF01694"/>
    </source>
</evidence>
<evidence type="ECO:0000256" key="5">
    <source>
        <dbReference type="ARBA" id="ARBA00022989"/>
    </source>
</evidence>
<dbReference type="SUPFAM" id="SSF57845">
    <property type="entry name" value="B-box zinc-binding domain"/>
    <property type="match status" value="1"/>
</dbReference>
<comment type="subcellular location">
    <subcellularLocation>
        <location evidence="1">Membrane</location>
        <topology evidence="1">Multi-pass membrane protein</topology>
    </subcellularLocation>
</comment>
<proteinExistence type="inferred from homology"/>
<dbReference type="InterPro" id="IPR035952">
    <property type="entry name" value="Rhomboid-like_sf"/>
</dbReference>
<dbReference type="SUPFAM" id="SSF144091">
    <property type="entry name" value="Rhomboid-like"/>
    <property type="match status" value="1"/>
</dbReference>
<sequence>MADDEASATPDAPAGPPVCPRHPDRPSYVRCQRCGRPACPECQRQAAVGVQCVDCVKQAAKQAPRVTTTLGGEVRTGRPVVTFTIIGACLVSFLLQLVPGLGWTERWLFWPEGGAIEPWRFLTVAFLHSTGMLLHIAFNMYALYITGQFLEPLLGRARFGALCALSAVGGSVGFLLFAGVSGPLGVSWMQGTVGASGMVFGLFGAMLPVLRRMGRSAGQIVVLLVINGVLGFVVPNIAWQAHLGGLVTGLALGAAFAFAPRRSQRVIGVVAPAAVLLVLVLAAVAKYQLALAPVLTPGQV</sequence>
<evidence type="ECO:0000313" key="11">
    <source>
        <dbReference type="Proteomes" id="UP000625527"/>
    </source>
</evidence>
<keyword evidence="5 8" id="KW-1133">Transmembrane helix</keyword>
<evidence type="ECO:0000256" key="1">
    <source>
        <dbReference type="ARBA" id="ARBA00004141"/>
    </source>
</evidence>
<feature type="transmembrane region" description="Helical" evidence="8">
    <location>
        <begin position="159"/>
        <end position="182"/>
    </location>
</feature>
<dbReference type="GO" id="GO:0006508">
    <property type="term" value="P:proteolysis"/>
    <property type="evidence" value="ECO:0007669"/>
    <property type="project" value="UniProtKB-KW"/>
</dbReference>
<gene>
    <name evidence="10" type="ORF">IHE71_19410</name>
</gene>
<feature type="transmembrane region" description="Helical" evidence="8">
    <location>
        <begin position="188"/>
        <end position="210"/>
    </location>
</feature>
<evidence type="ECO:0000256" key="4">
    <source>
        <dbReference type="ARBA" id="ARBA00022801"/>
    </source>
</evidence>
<feature type="domain" description="Peptidase S54 rhomboid" evidence="9">
    <location>
        <begin position="117"/>
        <end position="256"/>
    </location>
</feature>
<dbReference type="GO" id="GO:0008233">
    <property type="term" value="F:peptidase activity"/>
    <property type="evidence" value="ECO:0007669"/>
    <property type="project" value="UniProtKB-KW"/>
</dbReference>
<keyword evidence="11" id="KW-1185">Reference proteome</keyword>
<accession>A0ABR9N2I9</accession>
<comment type="caution">
    <text evidence="10">The sequence shown here is derived from an EMBL/GenBank/DDBJ whole genome shotgun (WGS) entry which is preliminary data.</text>
</comment>
<dbReference type="Pfam" id="PF01694">
    <property type="entry name" value="Rhomboid"/>
    <property type="match status" value="1"/>
</dbReference>
<evidence type="ECO:0000256" key="7">
    <source>
        <dbReference type="SAM" id="MobiDB-lite"/>
    </source>
</evidence>
<dbReference type="InterPro" id="IPR022764">
    <property type="entry name" value="Peptidase_S54_rhomboid_dom"/>
</dbReference>
<feature type="transmembrane region" description="Helical" evidence="8">
    <location>
        <begin position="119"/>
        <end position="138"/>
    </location>
</feature>
<evidence type="ECO:0000256" key="3">
    <source>
        <dbReference type="ARBA" id="ARBA00022692"/>
    </source>
</evidence>
<dbReference type="Proteomes" id="UP000625527">
    <property type="component" value="Unassembled WGS sequence"/>
</dbReference>
<protein>
    <submittedName>
        <fullName evidence="10">Rhomboid family intramembrane serine protease</fullName>
    </submittedName>
</protein>
<keyword evidence="4" id="KW-0378">Hydrolase</keyword>
<feature type="transmembrane region" description="Helical" evidence="8">
    <location>
        <begin position="241"/>
        <end position="259"/>
    </location>
</feature>
<feature type="transmembrane region" description="Helical" evidence="8">
    <location>
        <begin position="80"/>
        <end position="99"/>
    </location>
</feature>
<keyword evidence="10" id="KW-0645">Protease</keyword>
<evidence type="ECO:0000256" key="8">
    <source>
        <dbReference type="SAM" id="Phobius"/>
    </source>
</evidence>
<name>A0ABR9N2I9_9MICO</name>